<protein>
    <recommendedName>
        <fullName evidence="9">Nitrite reductase (NAD(P)H)</fullName>
    </recommendedName>
</protein>
<reference evidence="7 8" key="1">
    <citation type="journal article" date="2017" name="Appl. Environ. Microbiol.">
        <title>Parallel evolution of two clades of a major Atlantic endemic Vibrio parahaemolyticus pathogen lineage by independent acquisition of related pathogenicity islands.</title>
        <authorList>
            <person name="Xu F."/>
            <person name="Gonzalez-Escalona N."/>
            <person name="Drees K.P."/>
            <person name="Sebra R.P."/>
            <person name="Cooper V.S."/>
            <person name="Jones S.H."/>
            <person name="Whistler C.A."/>
        </authorList>
    </citation>
    <scope>NUCLEOTIDE SEQUENCE [LARGE SCALE GENOMIC DNA]</scope>
    <source>
        <strain evidence="7 8">MAVP-3</strain>
    </source>
</reference>
<keyword evidence="6" id="KW-0411">Iron-sulfur</keyword>
<evidence type="ECO:0000256" key="2">
    <source>
        <dbReference type="ARBA" id="ARBA00022617"/>
    </source>
</evidence>
<dbReference type="GO" id="GO:0016491">
    <property type="term" value="F:oxidoreductase activity"/>
    <property type="evidence" value="ECO:0007669"/>
    <property type="project" value="UniProtKB-KW"/>
</dbReference>
<name>A0A227J4D3_VIBPH</name>
<dbReference type="AlphaFoldDB" id="A0A227J4D3"/>
<dbReference type="SUPFAM" id="SSF51905">
    <property type="entry name" value="FAD/NAD(P)-binding domain"/>
    <property type="match status" value="1"/>
</dbReference>
<dbReference type="InterPro" id="IPR036188">
    <property type="entry name" value="FAD/NAD-bd_sf"/>
</dbReference>
<evidence type="ECO:0000256" key="5">
    <source>
        <dbReference type="ARBA" id="ARBA00023004"/>
    </source>
</evidence>
<dbReference type="Gene3D" id="3.50.50.60">
    <property type="entry name" value="FAD/NAD(P)-binding domain"/>
    <property type="match status" value="1"/>
</dbReference>
<sequence length="79" mass="8866">MNSPLTIPVKNALSHIVVVGNGMVGQHLVEQLVQKNAHLEHRITVIGAERFIAYDRVQLSSLFAGKSHDDLMLSNQEWY</sequence>
<evidence type="ECO:0000256" key="1">
    <source>
        <dbReference type="ARBA" id="ARBA00004909"/>
    </source>
</evidence>
<comment type="caution">
    <text evidence="7">The sequence shown here is derived from an EMBL/GenBank/DDBJ whole genome shotgun (WGS) entry which is preliminary data.</text>
</comment>
<evidence type="ECO:0000256" key="3">
    <source>
        <dbReference type="ARBA" id="ARBA00022723"/>
    </source>
</evidence>
<keyword evidence="2" id="KW-0349">Heme</keyword>
<accession>A0A227J4D3</accession>
<keyword evidence="5" id="KW-0408">Iron</keyword>
<comment type="pathway">
    <text evidence="1">Nitrogen metabolism.</text>
</comment>
<dbReference type="PANTHER" id="PTHR43809:SF1">
    <property type="entry name" value="NITRITE REDUCTASE (NADH) LARGE SUBUNIT"/>
    <property type="match status" value="1"/>
</dbReference>
<evidence type="ECO:0000256" key="6">
    <source>
        <dbReference type="ARBA" id="ARBA00023014"/>
    </source>
</evidence>
<dbReference type="PANTHER" id="PTHR43809">
    <property type="entry name" value="NITRITE REDUCTASE (NADH) LARGE SUBUNIT"/>
    <property type="match status" value="1"/>
</dbReference>
<evidence type="ECO:0000313" key="7">
    <source>
        <dbReference type="EMBL" id="OXE29254.1"/>
    </source>
</evidence>
<dbReference type="Proteomes" id="UP000214596">
    <property type="component" value="Unassembled WGS sequence"/>
</dbReference>
<dbReference type="GO" id="GO:0051536">
    <property type="term" value="F:iron-sulfur cluster binding"/>
    <property type="evidence" value="ECO:0007669"/>
    <property type="project" value="UniProtKB-KW"/>
</dbReference>
<evidence type="ECO:0008006" key="9">
    <source>
        <dbReference type="Google" id="ProtNLM"/>
    </source>
</evidence>
<feature type="non-terminal residue" evidence="7">
    <location>
        <position position="79"/>
    </location>
</feature>
<organism evidence="7 8">
    <name type="scientific">Vibrio parahaemolyticus</name>
    <dbReference type="NCBI Taxonomy" id="670"/>
    <lineage>
        <taxon>Bacteria</taxon>
        <taxon>Pseudomonadati</taxon>
        <taxon>Pseudomonadota</taxon>
        <taxon>Gammaproteobacteria</taxon>
        <taxon>Vibrionales</taxon>
        <taxon>Vibrionaceae</taxon>
        <taxon>Vibrio</taxon>
    </lineage>
</organism>
<evidence type="ECO:0000313" key="8">
    <source>
        <dbReference type="Proteomes" id="UP000214596"/>
    </source>
</evidence>
<gene>
    <name evidence="7" type="ORF">CA163_29580</name>
</gene>
<dbReference type="GO" id="GO:0046872">
    <property type="term" value="F:metal ion binding"/>
    <property type="evidence" value="ECO:0007669"/>
    <property type="project" value="UniProtKB-KW"/>
</dbReference>
<keyword evidence="3" id="KW-0479">Metal-binding</keyword>
<dbReference type="EMBL" id="NIXT01003455">
    <property type="protein sequence ID" value="OXE29254.1"/>
    <property type="molecule type" value="Genomic_DNA"/>
</dbReference>
<dbReference type="InterPro" id="IPR052034">
    <property type="entry name" value="NasD-like"/>
</dbReference>
<keyword evidence="4" id="KW-0560">Oxidoreductase</keyword>
<evidence type="ECO:0000256" key="4">
    <source>
        <dbReference type="ARBA" id="ARBA00023002"/>
    </source>
</evidence>
<proteinExistence type="predicted"/>